<dbReference type="PANTHER" id="PTHR42957">
    <property type="entry name" value="HELICASE MJ1565-RELATED"/>
    <property type="match status" value="1"/>
</dbReference>
<gene>
    <name evidence="6" type="ORF">MSMAW_3101</name>
</gene>
<comment type="similarity">
    <text evidence="1">Belongs to the HerA family.</text>
</comment>
<keyword evidence="6" id="KW-0067">ATP-binding</keyword>
<reference evidence="6 7" key="1">
    <citation type="submission" date="2014-07" db="EMBL/GenBank/DDBJ databases">
        <title>Methanogenic archaea and the global carbon cycle.</title>
        <authorList>
            <person name="Henriksen J.R."/>
            <person name="Luke J."/>
            <person name="Reinhart S."/>
            <person name="Benedict M.N."/>
            <person name="Youngblut N.D."/>
            <person name="Metcalf M.E."/>
            <person name="Whitaker R.J."/>
            <person name="Metcalf W.W."/>
        </authorList>
    </citation>
    <scope>NUCLEOTIDE SEQUENCE [LARGE SCALE GENOMIC DNA]</scope>
    <source>
        <strain evidence="6 7">WWM610</strain>
    </source>
</reference>
<dbReference type="InterPro" id="IPR002789">
    <property type="entry name" value="HerA_central"/>
</dbReference>
<dbReference type="AlphaFoldDB" id="A0A0E3Q1V0"/>
<dbReference type="GeneID" id="24852905"/>
<dbReference type="Gene3D" id="3.40.50.300">
    <property type="entry name" value="P-loop containing nucleotide triphosphate hydrolases"/>
    <property type="match status" value="2"/>
</dbReference>
<dbReference type="GO" id="GO:0043138">
    <property type="term" value="F:3'-5' DNA helicase activity"/>
    <property type="evidence" value="ECO:0007669"/>
    <property type="project" value="UniProtKB-EC"/>
</dbReference>
<keyword evidence="6" id="KW-0347">Helicase</keyword>
<dbReference type="GO" id="GO:0043139">
    <property type="term" value="F:5'-3' DNA helicase activity"/>
    <property type="evidence" value="ECO:0007669"/>
    <property type="project" value="UniProtKB-EC"/>
</dbReference>
<dbReference type="PANTHER" id="PTHR42957:SF1">
    <property type="entry name" value="HELICASE MJ1565-RELATED"/>
    <property type="match status" value="1"/>
</dbReference>
<evidence type="ECO:0000313" key="6">
    <source>
        <dbReference type="EMBL" id="AKB42092.1"/>
    </source>
</evidence>
<organism evidence="6 7">
    <name type="scientific">Methanosarcina mazei WWM610</name>
    <dbReference type="NCBI Taxonomy" id="1434117"/>
    <lineage>
        <taxon>Archaea</taxon>
        <taxon>Methanobacteriati</taxon>
        <taxon>Methanobacteriota</taxon>
        <taxon>Stenosarchaea group</taxon>
        <taxon>Methanomicrobia</taxon>
        <taxon>Methanosarcinales</taxon>
        <taxon>Methanosarcinaceae</taxon>
        <taxon>Methanosarcina</taxon>
    </lineage>
</organism>
<dbReference type="Proteomes" id="UP000033058">
    <property type="component" value="Chromosome"/>
</dbReference>
<evidence type="ECO:0000256" key="3">
    <source>
        <dbReference type="ARBA" id="ARBA00048954"/>
    </source>
</evidence>
<evidence type="ECO:0000313" key="7">
    <source>
        <dbReference type="Proteomes" id="UP000033058"/>
    </source>
</evidence>
<comment type="catalytic activity">
    <reaction evidence="3">
        <text>ATP + H2O = ADP + phosphate + H(+)</text>
        <dbReference type="Rhea" id="RHEA:13065"/>
        <dbReference type="ChEBI" id="CHEBI:15377"/>
        <dbReference type="ChEBI" id="CHEBI:15378"/>
        <dbReference type="ChEBI" id="CHEBI:30616"/>
        <dbReference type="ChEBI" id="CHEBI:43474"/>
        <dbReference type="ChEBI" id="CHEBI:456216"/>
        <dbReference type="EC" id="5.6.2.3"/>
    </reaction>
</comment>
<evidence type="ECO:0000259" key="5">
    <source>
        <dbReference type="Pfam" id="PF01935"/>
    </source>
</evidence>
<dbReference type="InterPro" id="IPR027417">
    <property type="entry name" value="P-loop_NTPase"/>
</dbReference>
<comment type="catalytic activity">
    <reaction evidence="2">
        <text>Couples ATP hydrolysis with the unwinding of duplex DNA by translocating in the 3'-5' direction.</text>
        <dbReference type="EC" id="5.6.2.4"/>
    </reaction>
</comment>
<keyword evidence="6" id="KW-0378">Hydrolase</keyword>
<proteinExistence type="inferred from homology"/>
<protein>
    <submittedName>
        <fullName evidence="6">Bipolar DNA helicase</fullName>
    </submittedName>
</protein>
<dbReference type="Pfam" id="PF01935">
    <property type="entry name" value="DUF87"/>
    <property type="match status" value="1"/>
</dbReference>
<comment type="catalytic activity">
    <reaction evidence="4">
        <text>ATP + H2O = ADP + phosphate + H(+)</text>
        <dbReference type="Rhea" id="RHEA:13065"/>
        <dbReference type="ChEBI" id="CHEBI:15377"/>
        <dbReference type="ChEBI" id="CHEBI:15378"/>
        <dbReference type="ChEBI" id="CHEBI:30616"/>
        <dbReference type="ChEBI" id="CHEBI:43474"/>
        <dbReference type="ChEBI" id="CHEBI:456216"/>
        <dbReference type="EC" id="5.6.2.4"/>
    </reaction>
</comment>
<dbReference type="EMBL" id="CP009509">
    <property type="protein sequence ID" value="AKB42092.1"/>
    <property type="molecule type" value="Genomic_DNA"/>
</dbReference>
<accession>A0A0E3Q1V0</accession>
<keyword evidence="6" id="KW-0547">Nucleotide-binding</keyword>
<dbReference type="RefSeq" id="WP_011033437.1">
    <property type="nucleotide sequence ID" value="NZ_CP009509.1"/>
</dbReference>
<name>A0A0E3Q1V0_METMZ</name>
<dbReference type="PATRIC" id="fig|1434117.4.peg.3918"/>
<dbReference type="InterPro" id="IPR008571">
    <property type="entry name" value="HerA-like"/>
</dbReference>
<dbReference type="HOGENOM" id="CLU_058575_0_0_2"/>
<sequence length="447" mass="49896">MHERESKDLRPASGGKFGGTLRVLGNEENNGEGLLFLGNYMALDHSRGADVYLDALKPHAVLICGKRGYGKSYTMGCMLEELAFLPEPVKGNLAALIIDTMGIFWTMRTPNSSEAGRLKSWGLPPAGLEIEVFVPAGNIEAYKKRNIEVKPFSISIRELSGSQWCRILRVEEVSPLGILLVRVVESLREKEDPYSFEDIINEIFLDERSDSASKGAAENYFRAVKSWGLFSKEGTPLSVLIAGGRTTILDVSTLENENVCAAAVSILAGRLYAERLEARRLYEKKQMGEKLEEKEFPMVWLFIDEAHIFVPAKAESLASEVLINRCLRQGRQPGLSLVLATQRPASLHPDVVSQSDLLICHRLTSSDDILALESSRPLYMQESLRAYLKKMGSERGAALIVDDHSESVHMVRIRPRRSWHGGGEPSALDPCKREKEEIKIQIPEKFR</sequence>
<evidence type="ECO:0000256" key="4">
    <source>
        <dbReference type="ARBA" id="ARBA00048988"/>
    </source>
</evidence>
<evidence type="ECO:0000256" key="1">
    <source>
        <dbReference type="ARBA" id="ARBA00007816"/>
    </source>
</evidence>
<feature type="domain" description="Helicase HerA central" evidence="5">
    <location>
        <begin position="46"/>
        <end position="266"/>
    </location>
</feature>
<dbReference type="SUPFAM" id="SSF52540">
    <property type="entry name" value="P-loop containing nucleoside triphosphate hydrolases"/>
    <property type="match status" value="1"/>
</dbReference>
<evidence type="ECO:0000256" key="2">
    <source>
        <dbReference type="ARBA" id="ARBA00034617"/>
    </source>
</evidence>